<accession>A0ABW9JHS6</accession>
<protein>
    <submittedName>
        <fullName evidence="1">Uncharacterized protein</fullName>
    </submittedName>
</protein>
<sequence>MKTLKTTLKTNLLGVLALIAAFTLVLGMSAFTSDQSKRDTYTFYYDGPVPALASDVEEEGNWALDTEGLECNTDFELACTITIDEAYVDDSDPMDIKLDASANLGATQVGANAYLSSSADTNADIINQAAPQQ</sequence>
<dbReference type="Proteomes" id="UP001517367">
    <property type="component" value="Unassembled WGS sequence"/>
</dbReference>
<comment type="caution">
    <text evidence="1">The sequence shown here is derived from an EMBL/GenBank/DDBJ whole genome shotgun (WGS) entry which is preliminary data.</text>
</comment>
<evidence type="ECO:0000313" key="2">
    <source>
        <dbReference type="Proteomes" id="UP001517367"/>
    </source>
</evidence>
<reference evidence="1 2" key="1">
    <citation type="submission" date="2024-12" db="EMBL/GenBank/DDBJ databases">
        <authorList>
            <person name="Hu S."/>
        </authorList>
    </citation>
    <scope>NUCLEOTIDE SEQUENCE [LARGE SCALE GENOMIC DNA]</scope>
    <source>
        <strain evidence="1 2">P-25</strain>
    </source>
</reference>
<organism evidence="1 2">
    <name type="scientific">Pedobacter helvus</name>
    <dbReference type="NCBI Taxonomy" id="2563444"/>
    <lineage>
        <taxon>Bacteria</taxon>
        <taxon>Pseudomonadati</taxon>
        <taxon>Bacteroidota</taxon>
        <taxon>Sphingobacteriia</taxon>
        <taxon>Sphingobacteriales</taxon>
        <taxon>Sphingobacteriaceae</taxon>
        <taxon>Pedobacter</taxon>
    </lineage>
</organism>
<dbReference type="RefSeq" id="WP_138730795.1">
    <property type="nucleotide sequence ID" value="NZ_SRMP02000016.1"/>
</dbReference>
<dbReference type="EMBL" id="SRMP02000016">
    <property type="protein sequence ID" value="MFN0291953.1"/>
    <property type="molecule type" value="Genomic_DNA"/>
</dbReference>
<proteinExistence type="predicted"/>
<keyword evidence="2" id="KW-1185">Reference proteome</keyword>
<name>A0ABW9JHS6_9SPHI</name>
<evidence type="ECO:0000313" key="1">
    <source>
        <dbReference type="EMBL" id="MFN0291953.1"/>
    </source>
</evidence>
<gene>
    <name evidence="1" type="ORF">E5L68_011165</name>
</gene>